<name>A0A9W6N9U3_9HYPH</name>
<feature type="domain" description="ABC transmembrane type-1" evidence="9">
    <location>
        <begin position="70"/>
        <end position="258"/>
    </location>
</feature>
<evidence type="ECO:0000256" key="5">
    <source>
        <dbReference type="ARBA" id="ARBA00022692"/>
    </source>
</evidence>
<keyword evidence="5 8" id="KW-0812">Transmembrane</keyword>
<feature type="transmembrane region" description="Helical" evidence="8">
    <location>
        <begin position="239"/>
        <end position="262"/>
    </location>
</feature>
<dbReference type="Gene3D" id="1.10.3720.10">
    <property type="entry name" value="MetI-like"/>
    <property type="match status" value="1"/>
</dbReference>
<reference evidence="10" key="1">
    <citation type="journal article" date="2014" name="Int. J. Syst. Evol. Microbiol.">
        <title>Complete genome sequence of Corynebacterium casei LMG S-19264T (=DSM 44701T), isolated from a smear-ripened cheese.</title>
        <authorList>
            <consortium name="US DOE Joint Genome Institute (JGI-PGF)"/>
            <person name="Walter F."/>
            <person name="Albersmeier A."/>
            <person name="Kalinowski J."/>
            <person name="Ruckert C."/>
        </authorList>
    </citation>
    <scope>NUCLEOTIDE SEQUENCE</scope>
    <source>
        <strain evidence="10">VKM B-2789</strain>
    </source>
</reference>
<dbReference type="InterPro" id="IPR035906">
    <property type="entry name" value="MetI-like_sf"/>
</dbReference>
<evidence type="ECO:0000256" key="8">
    <source>
        <dbReference type="RuleBase" id="RU363032"/>
    </source>
</evidence>
<evidence type="ECO:0000256" key="6">
    <source>
        <dbReference type="ARBA" id="ARBA00022989"/>
    </source>
</evidence>
<comment type="caution">
    <text evidence="10">The sequence shown here is derived from an EMBL/GenBank/DDBJ whole genome shotgun (WGS) entry which is preliminary data.</text>
</comment>
<keyword evidence="11" id="KW-1185">Reference proteome</keyword>
<evidence type="ECO:0000259" key="9">
    <source>
        <dbReference type="PROSITE" id="PS50928"/>
    </source>
</evidence>
<gene>
    <name evidence="10" type="ORF">GCM10017653_09690</name>
</gene>
<reference evidence="10" key="2">
    <citation type="submission" date="2023-01" db="EMBL/GenBank/DDBJ databases">
        <authorList>
            <person name="Sun Q."/>
            <person name="Evtushenko L."/>
        </authorList>
    </citation>
    <scope>NUCLEOTIDE SEQUENCE</scope>
    <source>
        <strain evidence="10">VKM B-2789</strain>
    </source>
</reference>
<dbReference type="CDD" id="cd06261">
    <property type="entry name" value="TM_PBP2"/>
    <property type="match status" value="1"/>
</dbReference>
<protein>
    <submittedName>
        <fullName evidence="10">ABC transporter permease</fullName>
    </submittedName>
</protein>
<proteinExistence type="inferred from homology"/>
<dbReference type="SUPFAM" id="SSF161098">
    <property type="entry name" value="MetI-like"/>
    <property type="match status" value="1"/>
</dbReference>
<feature type="transmembrane region" description="Helical" evidence="8">
    <location>
        <begin position="74"/>
        <end position="93"/>
    </location>
</feature>
<dbReference type="GO" id="GO:0055085">
    <property type="term" value="P:transmembrane transport"/>
    <property type="evidence" value="ECO:0007669"/>
    <property type="project" value="InterPro"/>
</dbReference>
<dbReference type="RefSeq" id="WP_213366517.1">
    <property type="nucleotide sequence ID" value="NZ_BSFM01000004.1"/>
</dbReference>
<comment type="subcellular location">
    <subcellularLocation>
        <location evidence="1">Cell inner membrane</location>
        <topology evidence="1">Multi-pass membrane protein</topology>
    </subcellularLocation>
    <subcellularLocation>
        <location evidence="8">Cell membrane</location>
        <topology evidence="8">Multi-pass membrane protein</topology>
    </subcellularLocation>
</comment>
<evidence type="ECO:0000256" key="4">
    <source>
        <dbReference type="ARBA" id="ARBA00022519"/>
    </source>
</evidence>
<evidence type="ECO:0000313" key="10">
    <source>
        <dbReference type="EMBL" id="GLK82900.1"/>
    </source>
</evidence>
<evidence type="ECO:0000256" key="3">
    <source>
        <dbReference type="ARBA" id="ARBA00022475"/>
    </source>
</evidence>
<evidence type="ECO:0000256" key="7">
    <source>
        <dbReference type="ARBA" id="ARBA00023136"/>
    </source>
</evidence>
<evidence type="ECO:0000313" key="11">
    <source>
        <dbReference type="Proteomes" id="UP001143330"/>
    </source>
</evidence>
<dbReference type="EMBL" id="BSFM01000004">
    <property type="protein sequence ID" value="GLK82900.1"/>
    <property type="molecule type" value="Genomic_DNA"/>
</dbReference>
<evidence type="ECO:0000256" key="1">
    <source>
        <dbReference type="ARBA" id="ARBA00004429"/>
    </source>
</evidence>
<accession>A0A9W6N9U3</accession>
<feature type="transmembrane region" description="Helical" evidence="8">
    <location>
        <begin position="105"/>
        <end position="129"/>
    </location>
</feature>
<evidence type="ECO:0000256" key="2">
    <source>
        <dbReference type="ARBA" id="ARBA00022448"/>
    </source>
</evidence>
<keyword evidence="4" id="KW-0997">Cell inner membrane</keyword>
<keyword evidence="7 8" id="KW-0472">Membrane</keyword>
<keyword evidence="3" id="KW-1003">Cell membrane</keyword>
<keyword evidence="2 8" id="KW-0813">Transport</keyword>
<dbReference type="Pfam" id="PF00528">
    <property type="entry name" value="BPD_transp_1"/>
    <property type="match status" value="1"/>
</dbReference>
<comment type="similarity">
    <text evidence="8">Belongs to the binding-protein-dependent transport system permease family.</text>
</comment>
<sequence length="272" mass="29253">MNRLARFGFYLLCGLIAAFLVLPLLVIVPLSFNPEPYFSFTPAMLQLDPSGWSVRWYREIAESAQWRLALRNSLSIAAVVTPLATLLGTMAALGLRRLPTRPRKMFAVIIASPLVVPVILFATGIYFFLAPLGLTQSFAGIILAHTALAAPYVVVTVGSTLTNFDERLLRAASILGSSPLAAFFKVTLPLIAPGIASGALFAFVTSFDEAVIALFLAGYDQRTIPLQMWSGVRDQLSPAVLAAATLMVLLVTIVMLAAMLIARSARSAGARR</sequence>
<organism evidence="10 11">
    <name type="scientific">Ancylobacter defluvii</name>
    <dbReference type="NCBI Taxonomy" id="1282440"/>
    <lineage>
        <taxon>Bacteria</taxon>
        <taxon>Pseudomonadati</taxon>
        <taxon>Pseudomonadota</taxon>
        <taxon>Alphaproteobacteria</taxon>
        <taxon>Hyphomicrobiales</taxon>
        <taxon>Xanthobacteraceae</taxon>
        <taxon>Ancylobacter</taxon>
    </lineage>
</organism>
<dbReference type="PROSITE" id="PS50928">
    <property type="entry name" value="ABC_TM1"/>
    <property type="match status" value="1"/>
</dbReference>
<dbReference type="InterPro" id="IPR000515">
    <property type="entry name" value="MetI-like"/>
</dbReference>
<keyword evidence="6 8" id="KW-1133">Transmembrane helix</keyword>
<dbReference type="PANTHER" id="PTHR43357:SF4">
    <property type="entry name" value="INNER MEMBRANE ABC TRANSPORTER PERMEASE PROTEIN YDCV"/>
    <property type="match status" value="1"/>
</dbReference>
<feature type="transmembrane region" description="Helical" evidence="8">
    <location>
        <begin position="182"/>
        <end position="204"/>
    </location>
</feature>
<feature type="transmembrane region" description="Helical" evidence="8">
    <location>
        <begin position="7"/>
        <end position="32"/>
    </location>
</feature>
<dbReference type="Proteomes" id="UP001143330">
    <property type="component" value="Unassembled WGS sequence"/>
</dbReference>
<dbReference type="PANTHER" id="PTHR43357">
    <property type="entry name" value="INNER MEMBRANE ABC TRANSPORTER PERMEASE PROTEIN YDCV"/>
    <property type="match status" value="1"/>
</dbReference>
<dbReference type="AlphaFoldDB" id="A0A9W6N9U3"/>
<dbReference type="GO" id="GO:0005886">
    <property type="term" value="C:plasma membrane"/>
    <property type="evidence" value="ECO:0007669"/>
    <property type="project" value="UniProtKB-SubCell"/>
</dbReference>
<feature type="transmembrane region" description="Helical" evidence="8">
    <location>
        <begin position="141"/>
        <end position="161"/>
    </location>
</feature>